<keyword evidence="9" id="KW-1185">Reference proteome</keyword>
<name>A0A6P5Z9P4_DURZI</name>
<sequence length="228" mass="25316">MATLKQSNNKENSNTTKVMRGRQKIQIKKLEDESSRQVTFSKRRNGLFKKASEFCVLCRANIGIIAFSPKGKPFCFGHPNVDIMLDRCLRGNPTLHVQDGGDSAASGITLCFVEFNEEFQEAWEKLQEEKNRIKEIEQEKEERKNEGEFWWDEPIDNMGVQELEEYVKAMEESRNNELTGDGFEAATVANAGGLGNGFTNQNGGFGSAGGSGSAYGYFGLDFGGSGRI</sequence>
<dbReference type="Proteomes" id="UP000515121">
    <property type="component" value="Unplaced"/>
</dbReference>
<feature type="domain" description="MADS-box" evidence="8">
    <location>
        <begin position="20"/>
        <end position="80"/>
    </location>
</feature>
<keyword evidence="2" id="KW-0805">Transcription regulation</keyword>
<dbReference type="PANTHER" id="PTHR11945">
    <property type="entry name" value="MADS BOX PROTEIN"/>
    <property type="match status" value="1"/>
</dbReference>
<keyword evidence="5" id="KW-0539">Nucleus</keyword>
<dbReference type="InterPro" id="IPR033896">
    <property type="entry name" value="MEF2-like_N"/>
</dbReference>
<dbReference type="GO" id="GO:0045944">
    <property type="term" value="P:positive regulation of transcription by RNA polymerase II"/>
    <property type="evidence" value="ECO:0007669"/>
    <property type="project" value="InterPro"/>
</dbReference>
<dbReference type="SUPFAM" id="SSF55455">
    <property type="entry name" value="SRF-like"/>
    <property type="match status" value="1"/>
</dbReference>
<dbReference type="AlphaFoldDB" id="A0A6P5Z9P4"/>
<dbReference type="CDD" id="cd00265">
    <property type="entry name" value="MADS_MEF2_like"/>
    <property type="match status" value="1"/>
</dbReference>
<dbReference type="FunFam" id="3.40.1810.10:FF:000006">
    <property type="entry name" value="Agamous-like MADS-box protein AGL62"/>
    <property type="match status" value="1"/>
</dbReference>
<keyword evidence="6" id="KW-0175">Coiled coil</keyword>
<evidence type="ECO:0000256" key="3">
    <source>
        <dbReference type="ARBA" id="ARBA00023125"/>
    </source>
</evidence>
<evidence type="ECO:0000259" key="8">
    <source>
        <dbReference type="PROSITE" id="PS50066"/>
    </source>
</evidence>
<proteinExistence type="predicted"/>
<keyword evidence="4" id="KW-0804">Transcription</keyword>
<evidence type="ECO:0000256" key="4">
    <source>
        <dbReference type="ARBA" id="ARBA00023163"/>
    </source>
</evidence>
<dbReference type="Pfam" id="PF00319">
    <property type="entry name" value="SRF-TF"/>
    <property type="match status" value="1"/>
</dbReference>
<feature type="compositionally biased region" description="Polar residues" evidence="7">
    <location>
        <begin position="1"/>
        <end position="17"/>
    </location>
</feature>
<dbReference type="GO" id="GO:0046983">
    <property type="term" value="F:protein dimerization activity"/>
    <property type="evidence" value="ECO:0007669"/>
    <property type="project" value="InterPro"/>
</dbReference>
<protein>
    <submittedName>
        <fullName evidence="10">Agamous-like MADS-box protein AGL29</fullName>
    </submittedName>
</protein>
<dbReference type="PRINTS" id="PR00404">
    <property type="entry name" value="MADSDOMAIN"/>
</dbReference>
<dbReference type="Gene3D" id="3.40.1810.10">
    <property type="entry name" value="Transcription factor, MADS-box"/>
    <property type="match status" value="1"/>
</dbReference>
<feature type="region of interest" description="Disordered" evidence="7">
    <location>
        <begin position="1"/>
        <end position="23"/>
    </location>
</feature>
<evidence type="ECO:0000313" key="10">
    <source>
        <dbReference type="RefSeq" id="XP_022749235.1"/>
    </source>
</evidence>
<dbReference type="RefSeq" id="XP_022749235.1">
    <property type="nucleotide sequence ID" value="XM_022893500.1"/>
</dbReference>
<evidence type="ECO:0000313" key="9">
    <source>
        <dbReference type="Proteomes" id="UP000515121"/>
    </source>
</evidence>
<dbReference type="GeneID" id="111298776"/>
<evidence type="ECO:0000256" key="5">
    <source>
        <dbReference type="ARBA" id="ARBA00023242"/>
    </source>
</evidence>
<dbReference type="SMART" id="SM00432">
    <property type="entry name" value="MADS"/>
    <property type="match status" value="1"/>
</dbReference>
<evidence type="ECO:0000256" key="7">
    <source>
        <dbReference type="SAM" id="MobiDB-lite"/>
    </source>
</evidence>
<evidence type="ECO:0000256" key="1">
    <source>
        <dbReference type="ARBA" id="ARBA00004123"/>
    </source>
</evidence>
<dbReference type="PANTHER" id="PTHR11945:SF610">
    <property type="entry name" value="AGAMOUS-LIKE MADS-BOX PROTEIN AGL61"/>
    <property type="match status" value="1"/>
</dbReference>
<gene>
    <name evidence="10" type="primary">LOC111298776</name>
</gene>
<dbReference type="KEGG" id="dzi:111298776"/>
<dbReference type="GO" id="GO:0000981">
    <property type="term" value="F:DNA-binding transcription factor activity, RNA polymerase II-specific"/>
    <property type="evidence" value="ECO:0007669"/>
    <property type="project" value="TreeGrafter"/>
</dbReference>
<dbReference type="InterPro" id="IPR036879">
    <property type="entry name" value="TF_MADSbox_sf"/>
</dbReference>
<dbReference type="GO" id="GO:0000978">
    <property type="term" value="F:RNA polymerase II cis-regulatory region sequence-specific DNA binding"/>
    <property type="evidence" value="ECO:0007669"/>
    <property type="project" value="TreeGrafter"/>
</dbReference>
<dbReference type="OrthoDB" id="1896642at2759"/>
<organism evidence="9 10">
    <name type="scientific">Durio zibethinus</name>
    <name type="common">Durian</name>
    <dbReference type="NCBI Taxonomy" id="66656"/>
    <lineage>
        <taxon>Eukaryota</taxon>
        <taxon>Viridiplantae</taxon>
        <taxon>Streptophyta</taxon>
        <taxon>Embryophyta</taxon>
        <taxon>Tracheophyta</taxon>
        <taxon>Spermatophyta</taxon>
        <taxon>Magnoliopsida</taxon>
        <taxon>eudicotyledons</taxon>
        <taxon>Gunneridae</taxon>
        <taxon>Pentapetalae</taxon>
        <taxon>rosids</taxon>
        <taxon>malvids</taxon>
        <taxon>Malvales</taxon>
        <taxon>Malvaceae</taxon>
        <taxon>Helicteroideae</taxon>
        <taxon>Durio</taxon>
    </lineage>
</organism>
<dbReference type="PROSITE" id="PS50066">
    <property type="entry name" value="MADS_BOX_2"/>
    <property type="match status" value="1"/>
</dbReference>
<evidence type="ECO:0000256" key="2">
    <source>
        <dbReference type="ARBA" id="ARBA00023015"/>
    </source>
</evidence>
<accession>A0A6P5Z9P4</accession>
<feature type="coiled-coil region" evidence="6">
    <location>
        <begin position="116"/>
        <end position="146"/>
    </location>
</feature>
<dbReference type="InterPro" id="IPR002100">
    <property type="entry name" value="TF_MADSbox"/>
</dbReference>
<comment type="subcellular location">
    <subcellularLocation>
        <location evidence="1">Nucleus</location>
    </subcellularLocation>
</comment>
<dbReference type="GO" id="GO:0005634">
    <property type="term" value="C:nucleus"/>
    <property type="evidence" value="ECO:0007669"/>
    <property type="project" value="UniProtKB-SubCell"/>
</dbReference>
<keyword evidence="3" id="KW-0238">DNA-binding</keyword>
<evidence type="ECO:0000256" key="6">
    <source>
        <dbReference type="SAM" id="Coils"/>
    </source>
</evidence>
<reference evidence="10" key="1">
    <citation type="submission" date="2025-08" db="UniProtKB">
        <authorList>
            <consortium name="RefSeq"/>
        </authorList>
    </citation>
    <scope>IDENTIFICATION</scope>
    <source>
        <tissue evidence="10">Fruit stalk</tissue>
    </source>
</reference>